<evidence type="ECO:0000313" key="3">
    <source>
        <dbReference type="EMBL" id="KAL3761134.1"/>
    </source>
</evidence>
<feature type="compositionally biased region" description="Low complexity" evidence="2">
    <location>
        <begin position="382"/>
        <end position="391"/>
    </location>
</feature>
<protein>
    <submittedName>
        <fullName evidence="3">Uncharacterized protein</fullName>
    </submittedName>
</protein>
<sequence length="458" mass="49626">MTTTVSGMAASIRAATDNETFDLAGHDVANISSTIKDAFSDPFNLDEMIRITFIVGGGKLSRQKYDEKAMQTVTMALRELNFVEDRGASCVNECGGCYKTQHDTAKNVFTVVVFPRLVGQQDDVQAGNGGVGQSESSPSQKYPIPIPLVEGTAVHSVLLASDETFQKMAPSICPSWSEKKICTEVLNLALETVESMNAKLMSGIPLTDAELAFYDEVGGAASIGTKAEHLKKLMQKQVEEGVLTREELDRLLQQVDDKIVSLSDEIDAAMQKSQDKKAAKLTTQKEKAEARKCMLKGHTAQPPHALKNEIQIMKLRKQIQPLLKLEQSYKGRLLTMKETKELAAKDEILEEISQLEEASRGWFEDDDAFQIRLEVSRKKKVAVSNSSSNSGKTGGKGKAPGTSSRSMISGINIAWHTPGGNAAKQAALGKKTAVAKSKPTNSGGVFAAMMMDSDSDSD</sequence>
<dbReference type="Proteomes" id="UP001530293">
    <property type="component" value="Unassembled WGS sequence"/>
</dbReference>
<evidence type="ECO:0000256" key="2">
    <source>
        <dbReference type="SAM" id="MobiDB-lite"/>
    </source>
</evidence>
<proteinExistence type="predicted"/>
<keyword evidence="1" id="KW-0175">Coiled coil</keyword>
<feature type="region of interest" description="Disordered" evidence="2">
    <location>
        <begin position="380"/>
        <end position="406"/>
    </location>
</feature>
<feature type="coiled-coil region" evidence="1">
    <location>
        <begin position="245"/>
        <end position="291"/>
    </location>
</feature>
<evidence type="ECO:0000313" key="4">
    <source>
        <dbReference type="Proteomes" id="UP001530293"/>
    </source>
</evidence>
<feature type="region of interest" description="Disordered" evidence="2">
    <location>
        <begin position="434"/>
        <end position="458"/>
    </location>
</feature>
<evidence type="ECO:0000256" key="1">
    <source>
        <dbReference type="SAM" id="Coils"/>
    </source>
</evidence>
<name>A0ABD3MAW9_9STRA</name>
<organism evidence="3 4">
    <name type="scientific">Discostella pseudostelligera</name>
    <dbReference type="NCBI Taxonomy" id="259834"/>
    <lineage>
        <taxon>Eukaryota</taxon>
        <taxon>Sar</taxon>
        <taxon>Stramenopiles</taxon>
        <taxon>Ochrophyta</taxon>
        <taxon>Bacillariophyta</taxon>
        <taxon>Coscinodiscophyceae</taxon>
        <taxon>Thalassiosirophycidae</taxon>
        <taxon>Stephanodiscales</taxon>
        <taxon>Stephanodiscaceae</taxon>
        <taxon>Discostella</taxon>
    </lineage>
</organism>
<accession>A0ABD3MAW9</accession>
<comment type="caution">
    <text evidence="3">The sequence shown here is derived from an EMBL/GenBank/DDBJ whole genome shotgun (WGS) entry which is preliminary data.</text>
</comment>
<keyword evidence="4" id="KW-1185">Reference proteome</keyword>
<reference evidence="3 4" key="1">
    <citation type="submission" date="2024-10" db="EMBL/GenBank/DDBJ databases">
        <title>Updated reference genomes for cyclostephanoid diatoms.</title>
        <authorList>
            <person name="Roberts W.R."/>
            <person name="Alverson A.J."/>
        </authorList>
    </citation>
    <scope>NUCLEOTIDE SEQUENCE [LARGE SCALE GENOMIC DNA]</scope>
    <source>
        <strain evidence="3 4">AJA232-27</strain>
    </source>
</reference>
<dbReference type="EMBL" id="JALLBG020000157">
    <property type="protein sequence ID" value="KAL3761134.1"/>
    <property type="molecule type" value="Genomic_DNA"/>
</dbReference>
<gene>
    <name evidence="3" type="ORF">ACHAWU_002384</name>
</gene>
<dbReference type="AlphaFoldDB" id="A0ABD3MAW9"/>